<dbReference type="GO" id="GO:0003688">
    <property type="term" value="F:DNA replication origin binding"/>
    <property type="evidence" value="ECO:0007669"/>
    <property type="project" value="TreeGrafter"/>
</dbReference>
<evidence type="ECO:0000259" key="7">
    <source>
        <dbReference type="Pfam" id="PF07034"/>
    </source>
</evidence>
<dbReference type="EMBL" id="KZ110605">
    <property type="protein sequence ID" value="OSX58265.1"/>
    <property type="molecule type" value="Genomic_DNA"/>
</dbReference>
<keyword evidence="4" id="KW-0238">DNA-binding</keyword>
<gene>
    <name evidence="9" type="ORF">POSPLADRAFT_1067556</name>
</gene>
<evidence type="ECO:0000256" key="1">
    <source>
        <dbReference type="ARBA" id="ARBA00004123"/>
    </source>
</evidence>
<organism evidence="9 10">
    <name type="scientific">Postia placenta MAD-698-R-SB12</name>
    <dbReference type="NCBI Taxonomy" id="670580"/>
    <lineage>
        <taxon>Eukaryota</taxon>
        <taxon>Fungi</taxon>
        <taxon>Dikarya</taxon>
        <taxon>Basidiomycota</taxon>
        <taxon>Agaricomycotina</taxon>
        <taxon>Agaricomycetes</taxon>
        <taxon>Polyporales</taxon>
        <taxon>Adustoporiaceae</taxon>
        <taxon>Rhodonia</taxon>
    </lineage>
</organism>
<comment type="subcellular location">
    <subcellularLocation>
        <location evidence="1">Nucleus</location>
    </subcellularLocation>
</comment>
<feature type="compositionally biased region" description="Acidic residues" evidence="6">
    <location>
        <begin position="681"/>
        <end position="704"/>
    </location>
</feature>
<evidence type="ECO:0000256" key="5">
    <source>
        <dbReference type="ARBA" id="ARBA00023242"/>
    </source>
</evidence>
<evidence type="ECO:0000256" key="6">
    <source>
        <dbReference type="SAM" id="MobiDB-lite"/>
    </source>
</evidence>
<dbReference type="GO" id="GO:0031261">
    <property type="term" value="C:DNA replication preinitiation complex"/>
    <property type="evidence" value="ECO:0007669"/>
    <property type="project" value="TreeGrafter"/>
</dbReference>
<dbReference type="OrthoDB" id="10265211at2759"/>
<keyword evidence="3" id="KW-0235">DNA replication</keyword>
<dbReference type="PANTHER" id="PTHR12748">
    <property type="entry name" value="ORIGIN RECOGNITION COMPLEX SUBUNIT 3"/>
    <property type="match status" value="1"/>
</dbReference>
<protein>
    <submittedName>
        <fullName evidence="9">Uncharacterized protein</fullName>
    </submittedName>
</protein>
<dbReference type="CDD" id="cd20704">
    <property type="entry name" value="Orc3"/>
    <property type="match status" value="1"/>
</dbReference>
<feature type="domain" description="Origin recognition complex subunit 3 winged helix C-terminal" evidence="8">
    <location>
        <begin position="556"/>
        <end position="745"/>
    </location>
</feature>
<evidence type="ECO:0000256" key="3">
    <source>
        <dbReference type="ARBA" id="ARBA00022705"/>
    </source>
</evidence>
<name>A0A1X6MPF8_9APHY</name>
<dbReference type="InterPro" id="IPR040855">
    <property type="entry name" value="ORC_WH_C"/>
</dbReference>
<dbReference type="PANTHER" id="PTHR12748:SF0">
    <property type="entry name" value="ORIGIN RECOGNITION COMPLEX SUBUNIT 3"/>
    <property type="match status" value="1"/>
</dbReference>
<dbReference type="GO" id="GO:0005664">
    <property type="term" value="C:nuclear origin of replication recognition complex"/>
    <property type="evidence" value="ECO:0007669"/>
    <property type="project" value="InterPro"/>
</dbReference>
<keyword evidence="5" id="KW-0539">Nucleus</keyword>
<sequence>MSAYAVAKETSDLDDPTKSCIYIAPGDELANNEVEEDALSGPYSPHDWRDLPDGYELRMQAYKEAWTQCLRHMQSIIQALHAPVAKEVVAQVKSAYMDTLPGLPYAELPAMLVFGGSSGLYSDIIQQLEVSVEVEDDSAADEAKSDITASDGAIMIHLYPGDFPNLTTAMKSIVTGFIDQSTGSGHSPCMRPREWHEAQAGCVACYLRYQRAGCLVQITCLHIPELPLVYILAMSSPPSPSFLHTTYSRSTLALLKIHKFSAPLNVELIDELVEKTFCDPNYEPAVMLGPGSLGFLADFVSRHTASVDATLTIIQLALMKHLAEPLTIFIESSTLGLRNERLAGQKLDQPESQPFRDVLTSRLARSTSNPDDIDEDAISLLRSVNAARDGFYRKLRTMRIGLSVMNIVRQAIETERENESSMLDTLIAALRGRANRDVRQLATALSKCNAQQLQIVLQKLQALYDGLQDSDARDAEMDAHVRVSEALTEIADTDNASVDAEKGRDPLVARLAKDLGEWLIGYLEKHLIRLDDGPLWDIWYTGSAPFPAELINPAPRPALVSALAHPNEHAAAYARLLRMYIPQDKAETGSADQDVREDEGEDEDGLPDTALLFRRYAEAGRLVNVYDWFQSFAGALDGRRRRERRAAVTSSGNAHAHGVSGAVSNGKGKGRARAHIPMEVDGADEDAGRSEEEESELGEDEDEEVAEAWRIEVQVRFIRALHELDYLGVVKPTGRKADHVVRTLYDVIY</sequence>
<keyword evidence="10" id="KW-1185">Reference proteome</keyword>
<evidence type="ECO:0000313" key="10">
    <source>
        <dbReference type="Proteomes" id="UP000194127"/>
    </source>
</evidence>
<reference evidence="9 10" key="1">
    <citation type="submission" date="2017-04" db="EMBL/GenBank/DDBJ databases">
        <title>Genome Sequence of the Model Brown-Rot Fungus Postia placenta SB12.</title>
        <authorList>
            <consortium name="DOE Joint Genome Institute"/>
            <person name="Gaskell J."/>
            <person name="Kersten P."/>
            <person name="Larrondo L.F."/>
            <person name="Canessa P."/>
            <person name="Martinez D."/>
            <person name="Hibbett D."/>
            <person name="Schmoll M."/>
            <person name="Kubicek C.P."/>
            <person name="Martinez A.T."/>
            <person name="Yadav J."/>
            <person name="Master E."/>
            <person name="Magnuson J.K."/>
            <person name="James T."/>
            <person name="Yaver D."/>
            <person name="Berka R."/>
            <person name="Labutti K."/>
            <person name="Lipzen A."/>
            <person name="Aerts A."/>
            <person name="Barry K."/>
            <person name="Henrissat B."/>
            <person name="Blanchette R."/>
            <person name="Grigoriev I."/>
            <person name="Cullen D."/>
        </authorList>
    </citation>
    <scope>NUCLEOTIDE SEQUENCE [LARGE SCALE GENOMIC DNA]</scope>
    <source>
        <strain evidence="9 10">MAD-698-R-SB12</strain>
    </source>
</reference>
<dbReference type="RefSeq" id="XP_024335059.1">
    <property type="nucleotide sequence ID" value="XM_024482199.1"/>
</dbReference>
<feature type="compositionally biased region" description="Acidic residues" evidence="6">
    <location>
        <begin position="595"/>
        <end position="606"/>
    </location>
</feature>
<dbReference type="GeneID" id="36327149"/>
<dbReference type="STRING" id="670580.A0A1X6MPF8"/>
<dbReference type="GO" id="GO:0006270">
    <property type="term" value="P:DNA replication initiation"/>
    <property type="evidence" value="ECO:0007669"/>
    <property type="project" value="TreeGrafter"/>
</dbReference>
<evidence type="ECO:0000259" key="8">
    <source>
        <dbReference type="Pfam" id="PF18137"/>
    </source>
</evidence>
<dbReference type="Proteomes" id="UP000194127">
    <property type="component" value="Unassembled WGS sequence"/>
</dbReference>
<dbReference type="InterPro" id="IPR020795">
    <property type="entry name" value="ORC3"/>
</dbReference>
<evidence type="ECO:0000256" key="4">
    <source>
        <dbReference type="ARBA" id="ARBA00023125"/>
    </source>
</evidence>
<feature type="domain" description="Origin recognition complex subunit 3 N-terminal" evidence="7">
    <location>
        <begin position="216"/>
        <end position="328"/>
    </location>
</feature>
<dbReference type="GO" id="GO:0005656">
    <property type="term" value="C:nuclear pre-replicative complex"/>
    <property type="evidence" value="ECO:0007669"/>
    <property type="project" value="TreeGrafter"/>
</dbReference>
<dbReference type="InterPro" id="IPR045667">
    <property type="entry name" value="ORC3_N"/>
</dbReference>
<proteinExistence type="inferred from homology"/>
<dbReference type="Pfam" id="PF07034">
    <property type="entry name" value="ORC3_N"/>
    <property type="match status" value="1"/>
</dbReference>
<dbReference type="AlphaFoldDB" id="A0A1X6MPF8"/>
<feature type="region of interest" description="Disordered" evidence="6">
    <location>
        <begin position="587"/>
        <end position="606"/>
    </location>
</feature>
<feature type="region of interest" description="Disordered" evidence="6">
    <location>
        <begin position="644"/>
        <end position="704"/>
    </location>
</feature>
<accession>A0A1X6MPF8</accession>
<evidence type="ECO:0000256" key="2">
    <source>
        <dbReference type="ARBA" id="ARBA00010977"/>
    </source>
</evidence>
<evidence type="ECO:0000313" key="9">
    <source>
        <dbReference type="EMBL" id="OSX58265.1"/>
    </source>
</evidence>
<dbReference type="Pfam" id="PF18137">
    <property type="entry name" value="WHD_ORC"/>
    <property type="match status" value="1"/>
</dbReference>
<comment type="similarity">
    <text evidence="2">Belongs to the ORC3 family.</text>
</comment>